<dbReference type="SMART" id="SM00108">
    <property type="entry name" value="B_lectin"/>
    <property type="match status" value="1"/>
</dbReference>
<feature type="domain" description="Bulb-type lectin" evidence="1">
    <location>
        <begin position="68"/>
        <end position="192"/>
    </location>
</feature>
<organism evidence="3 4">
    <name type="scientific">Aphanomyces stellatus</name>
    <dbReference type="NCBI Taxonomy" id="120398"/>
    <lineage>
        <taxon>Eukaryota</taxon>
        <taxon>Sar</taxon>
        <taxon>Stramenopiles</taxon>
        <taxon>Oomycota</taxon>
        <taxon>Saprolegniomycetes</taxon>
        <taxon>Saprolegniales</taxon>
        <taxon>Verrucalvaceae</taxon>
        <taxon>Aphanomyces</taxon>
    </lineage>
</organism>
<dbReference type="EMBL" id="VJMH01006707">
    <property type="protein sequence ID" value="KAF0688701.1"/>
    <property type="molecule type" value="Genomic_DNA"/>
</dbReference>
<dbReference type="AlphaFoldDB" id="A0A485LEN7"/>
<proteinExistence type="predicted"/>
<dbReference type="PROSITE" id="PS50927">
    <property type="entry name" value="BULB_LECTIN"/>
    <property type="match status" value="1"/>
</dbReference>
<dbReference type="Gene3D" id="2.90.10.10">
    <property type="entry name" value="Bulb-type lectin domain"/>
    <property type="match status" value="2"/>
</dbReference>
<dbReference type="OrthoDB" id="61382at2759"/>
<evidence type="ECO:0000313" key="2">
    <source>
        <dbReference type="EMBL" id="KAF0688701.1"/>
    </source>
</evidence>
<accession>A0A485LEN7</accession>
<dbReference type="SUPFAM" id="SSF51110">
    <property type="entry name" value="alpha-D-mannose-specific plant lectins"/>
    <property type="match status" value="1"/>
</dbReference>
<dbReference type="InterPro" id="IPR001480">
    <property type="entry name" value="Bulb-type_lectin_dom"/>
</dbReference>
<dbReference type="Proteomes" id="UP000332933">
    <property type="component" value="Unassembled WGS sequence"/>
</dbReference>
<keyword evidence="4" id="KW-1185">Reference proteome</keyword>
<reference evidence="3 4" key="1">
    <citation type="submission" date="2019-03" db="EMBL/GenBank/DDBJ databases">
        <authorList>
            <person name="Gaulin E."/>
            <person name="Dumas B."/>
        </authorList>
    </citation>
    <scope>NUCLEOTIDE SEQUENCE [LARGE SCALE GENOMIC DNA]</scope>
    <source>
        <strain evidence="3">CBS 568.67</strain>
    </source>
</reference>
<protein>
    <submittedName>
        <fullName evidence="3">Aste57867_19699 protein</fullName>
    </submittedName>
</protein>
<name>A0A485LEN7_9STRA</name>
<dbReference type="InterPro" id="IPR036426">
    <property type="entry name" value="Bulb-type_lectin_dom_sf"/>
</dbReference>
<evidence type="ECO:0000259" key="1">
    <source>
        <dbReference type="PROSITE" id="PS50927"/>
    </source>
</evidence>
<evidence type="ECO:0000313" key="3">
    <source>
        <dbReference type="EMBL" id="VFT96399.1"/>
    </source>
</evidence>
<dbReference type="EMBL" id="CAADRA010006730">
    <property type="protein sequence ID" value="VFT96399.1"/>
    <property type="molecule type" value="Genomic_DNA"/>
</dbReference>
<sequence>MRQTSLRYNTVRRHHPAFLHFALFDLPLMHPFTLVLASLVATSSAIGYCSRCTGGLLSNTEYYDFLGPYIPSDPQAFKRGRDLYDPWTHGKRYHVAMQDDGNLVLYDCVAKGPIWAVKPHVPWVYCMSAPRSSETLVMQGDGNLVIALWDGLPIWNSNSSKRGVGPYCATISLSGKLVILDSACTRIWSHDGSTAPPGVVANSTYEP</sequence>
<evidence type="ECO:0000313" key="4">
    <source>
        <dbReference type="Proteomes" id="UP000332933"/>
    </source>
</evidence>
<gene>
    <name evidence="3" type="primary">Aste57867_19699</name>
    <name evidence="2" type="ORF">As57867_019634</name>
    <name evidence="3" type="ORF">ASTE57867_19699</name>
</gene>
<reference evidence="2" key="2">
    <citation type="submission" date="2019-06" db="EMBL/GenBank/DDBJ databases">
        <title>Genomics analysis of Aphanomyces spp. identifies a new class of oomycete effector associated with host adaptation.</title>
        <authorList>
            <person name="Gaulin E."/>
        </authorList>
    </citation>
    <scope>NUCLEOTIDE SEQUENCE</scope>
    <source>
        <strain evidence="2">CBS 578.67</strain>
    </source>
</reference>